<dbReference type="Proteomes" id="UP000799441">
    <property type="component" value="Unassembled WGS sequence"/>
</dbReference>
<protein>
    <recommendedName>
        <fullName evidence="2">SMODS and SLOG-associating 2TM effector domain-containing protein</fullName>
    </recommendedName>
</protein>
<feature type="compositionally biased region" description="Polar residues" evidence="1">
    <location>
        <begin position="1"/>
        <end position="14"/>
    </location>
</feature>
<feature type="region of interest" description="Disordered" evidence="1">
    <location>
        <begin position="1"/>
        <end position="50"/>
    </location>
</feature>
<dbReference type="EMBL" id="MU003813">
    <property type="protein sequence ID" value="KAF2719300.1"/>
    <property type="molecule type" value="Genomic_DNA"/>
</dbReference>
<sequence>MVDNSPDNDPSSHYTEGDESTPSTTAATDGGAAGSLSQSQQQPPNTTTTTVETIKTVETVTTSQVPEALQALRAPQAPETRKTTLASSTRETTTVAADRPKYLNEDLLNKLTGLTMDHHHRLYINLQDSIQAADLKYRSINGTTNILLTVQILLSATTLILSTLNVKSKIAISVLAGLSIVVNGSLTTLKRGWSVEKRSKKVKELESIKYELFEIEVQVLAGAKVPCEDILVLWEKYRKAERGDDGKDGGKKATDEEEGKPANETQQSMALQTNNKQGEPTGAEKDALKTSPKETEQTNCCVWSRISWLKHPFTNFTALFG</sequence>
<dbReference type="Pfam" id="PF18142">
    <property type="entry name" value="SLATT_fungal"/>
    <property type="match status" value="1"/>
</dbReference>
<evidence type="ECO:0000256" key="1">
    <source>
        <dbReference type="SAM" id="MobiDB-lite"/>
    </source>
</evidence>
<evidence type="ECO:0000259" key="2">
    <source>
        <dbReference type="Pfam" id="PF18142"/>
    </source>
</evidence>
<reference evidence="3" key="1">
    <citation type="journal article" date="2020" name="Stud. Mycol.">
        <title>101 Dothideomycetes genomes: a test case for predicting lifestyles and emergence of pathogens.</title>
        <authorList>
            <person name="Haridas S."/>
            <person name="Albert R."/>
            <person name="Binder M."/>
            <person name="Bloem J."/>
            <person name="Labutti K."/>
            <person name="Salamov A."/>
            <person name="Andreopoulos B."/>
            <person name="Baker S."/>
            <person name="Barry K."/>
            <person name="Bills G."/>
            <person name="Bluhm B."/>
            <person name="Cannon C."/>
            <person name="Castanera R."/>
            <person name="Culley D."/>
            <person name="Daum C."/>
            <person name="Ezra D."/>
            <person name="Gonzalez J."/>
            <person name="Henrissat B."/>
            <person name="Kuo A."/>
            <person name="Liang C."/>
            <person name="Lipzen A."/>
            <person name="Lutzoni F."/>
            <person name="Magnuson J."/>
            <person name="Mondo S."/>
            <person name="Nolan M."/>
            <person name="Ohm R."/>
            <person name="Pangilinan J."/>
            <person name="Park H.-J."/>
            <person name="Ramirez L."/>
            <person name="Alfaro M."/>
            <person name="Sun H."/>
            <person name="Tritt A."/>
            <person name="Yoshinaga Y."/>
            <person name="Zwiers L.-H."/>
            <person name="Turgeon B."/>
            <person name="Goodwin S."/>
            <person name="Spatafora J."/>
            <person name="Crous P."/>
            <person name="Grigoriev I."/>
        </authorList>
    </citation>
    <scope>NUCLEOTIDE SEQUENCE</scope>
    <source>
        <strain evidence="3">CBS 116435</strain>
    </source>
</reference>
<gene>
    <name evidence="3" type="ORF">K431DRAFT_314256</name>
</gene>
<feature type="compositionally biased region" description="Low complexity" evidence="1">
    <location>
        <begin position="83"/>
        <end position="94"/>
    </location>
</feature>
<evidence type="ECO:0000313" key="3">
    <source>
        <dbReference type="EMBL" id="KAF2719300.1"/>
    </source>
</evidence>
<feature type="region of interest" description="Disordered" evidence="1">
    <location>
        <begin position="74"/>
        <end position="94"/>
    </location>
</feature>
<dbReference type="AlphaFoldDB" id="A0A9P4Q4A4"/>
<feature type="compositionally biased region" description="Polar residues" evidence="1">
    <location>
        <begin position="263"/>
        <end position="278"/>
    </location>
</feature>
<name>A0A9P4Q4A4_9PEZI</name>
<feature type="domain" description="SMODS and SLOG-associating 2TM effector" evidence="2">
    <location>
        <begin position="131"/>
        <end position="241"/>
    </location>
</feature>
<accession>A0A9P4Q4A4</accession>
<dbReference type="NCBIfam" id="NF033635">
    <property type="entry name" value="SLATT_fungal"/>
    <property type="match status" value="1"/>
</dbReference>
<comment type="caution">
    <text evidence="3">The sequence shown here is derived from an EMBL/GenBank/DDBJ whole genome shotgun (WGS) entry which is preliminary data.</text>
</comment>
<organism evidence="3 4">
    <name type="scientific">Polychaeton citri CBS 116435</name>
    <dbReference type="NCBI Taxonomy" id="1314669"/>
    <lineage>
        <taxon>Eukaryota</taxon>
        <taxon>Fungi</taxon>
        <taxon>Dikarya</taxon>
        <taxon>Ascomycota</taxon>
        <taxon>Pezizomycotina</taxon>
        <taxon>Dothideomycetes</taxon>
        <taxon>Dothideomycetidae</taxon>
        <taxon>Capnodiales</taxon>
        <taxon>Capnodiaceae</taxon>
        <taxon>Polychaeton</taxon>
    </lineage>
</organism>
<evidence type="ECO:0000313" key="4">
    <source>
        <dbReference type="Proteomes" id="UP000799441"/>
    </source>
</evidence>
<feature type="region of interest" description="Disordered" evidence="1">
    <location>
        <begin position="241"/>
        <end position="292"/>
    </location>
</feature>
<feature type="compositionally biased region" description="Low complexity" evidence="1">
    <location>
        <begin position="20"/>
        <end position="50"/>
    </location>
</feature>
<proteinExistence type="predicted"/>
<keyword evidence="4" id="KW-1185">Reference proteome</keyword>
<dbReference type="InterPro" id="IPR041622">
    <property type="entry name" value="SLATT_fungi"/>
</dbReference>
<feature type="compositionally biased region" description="Basic and acidic residues" evidence="1">
    <location>
        <begin position="282"/>
        <end position="292"/>
    </location>
</feature>
<feature type="compositionally biased region" description="Basic and acidic residues" evidence="1">
    <location>
        <begin position="241"/>
        <end position="254"/>
    </location>
</feature>